<dbReference type="EMBL" id="OZ034825">
    <property type="protein sequence ID" value="CAL1679561.1"/>
    <property type="molecule type" value="Genomic_DNA"/>
</dbReference>
<evidence type="ECO:0000313" key="1">
    <source>
        <dbReference type="EMBL" id="CAL1679561.1"/>
    </source>
</evidence>
<protein>
    <submittedName>
        <fullName evidence="1">Uncharacterized protein</fullName>
    </submittedName>
</protein>
<organism evidence="1 2">
    <name type="scientific">Lasius platythorax</name>
    <dbReference type="NCBI Taxonomy" id="488582"/>
    <lineage>
        <taxon>Eukaryota</taxon>
        <taxon>Metazoa</taxon>
        <taxon>Ecdysozoa</taxon>
        <taxon>Arthropoda</taxon>
        <taxon>Hexapoda</taxon>
        <taxon>Insecta</taxon>
        <taxon>Pterygota</taxon>
        <taxon>Neoptera</taxon>
        <taxon>Endopterygota</taxon>
        <taxon>Hymenoptera</taxon>
        <taxon>Apocrita</taxon>
        <taxon>Aculeata</taxon>
        <taxon>Formicoidea</taxon>
        <taxon>Formicidae</taxon>
        <taxon>Formicinae</taxon>
        <taxon>Lasius</taxon>
        <taxon>Lasius</taxon>
    </lineage>
</organism>
<name>A0AAV2NKD8_9HYME</name>
<dbReference type="AlphaFoldDB" id="A0AAV2NKD8"/>
<reference evidence="1" key="1">
    <citation type="submission" date="2024-04" db="EMBL/GenBank/DDBJ databases">
        <authorList>
            <consortium name="Molecular Ecology Group"/>
        </authorList>
    </citation>
    <scope>NUCLEOTIDE SEQUENCE</scope>
</reference>
<gene>
    <name evidence="1" type="ORF">LPLAT_LOCUS5729</name>
</gene>
<sequence length="73" mass="8715">MLRLYIFAHVMTVDYPPTLSRKQLEGTFNIYVTYVKKHSYMSNDMSKCVRLENKSEDERDRCPKDKGYSIIFI</sequence>
<keyword evidence="2" id="KW-1185">Reference proteome</keyword>
<dbReference type="Proteomes" id="UP001497644">
    <property type="component" value="Chromosome 2"/>
</dbReference>
<evidence type="ECO:0000313" key="2">
    <source>
        <dbReference type="Proteomes" id="UP001497644"/>
    </source>
</evidence>
<proteinExistence type="predicted"/>
<accession>A0AAV2NKD8</accession>